<evidence type="ECO:0000313" key="3">
    <source>
        <dbReference type="EMBL" id="HIU55117.1"/>
    </source>
</evidence>
<comment type="caution">
    <text evidence="3">The sequence shown here is derived from an EMBL/GenBank/DDBJ whole genome shotgun (WGS) entry which is preliminary data.</text>
</comment>
<dbReference type="AlphaFoldDB" id="A0A9D1SD25"/>
<organism evidence="3 4">
    <name type="scientific">Candidatus Gallibacteroides avistercoris</name>
    <dbReference type="NCBI Taxonomy" id="2840833"/>
    <lineage>
        <taxon>Bacteria</taxon>
        <taxon>Pseudomonadati</taxon>
        <taxon>Bacteroidota</taxon>
        <taxon>Bacteroidia</taxon>
        <taxon>Bacteroidales</taxon>
        <taxon>Bacteroidaceae</taxon>
        <taxon>Bacteroidaceae incertae sedis</taxon>
        <taxon>Candidatus Gallibacteroides</taxon>
    </lineage>
</organism>
<dbReference type="InterPro" id="IPR036691">
    <property type="entry name" value="Endo/exonu/phosph_ase_sf"/>
</dbReference>
<gene>
    <name evidence="3" type="ORF">IAB03_04825</name>
</gene>
<protein>
    <submittedName>
        <fullName evidence="3">Endonuclease/exonuclease/phosphatase family protein</fullName>
    </submittedName>
</protein>
<dbReference type="Pfam" id="PF03372">
    <property type="entry name" value="Exo_endo_phos"/>
    <property type="match status" value="1"/>
</dbReference>
<keyword evidence="3" id="KW-0540">Nuclease</keyword>
<dbReference type="EMBL" id="DVNA01000111">
    <property type="protein sequence ID" value="HIU55117.1"/>
    <property type="molecule type" value="Genomic_DNA"/>
</dbReference>
<evidence type="ECO:0000256" key="1">
    <source>
        <dbReference type="SAM" id="SignalP"/>
    </source>
</evidence>
<name>A0A9D1SD25_9BACT</name>
<feature type="chain" id="PRO_5039461196" evidence="1">
    <location>
        <begin position="20"/>
        <end position="279"/>
    </location>
</feature>
<proteinExistence type="predicted"/>
<dbReference type="Gene3D" id="3.60.10.10">
    <property type="entry name" value="Endonuclease/exonuclease/phosphatase"/>
    <property type="match status" value="1"/>
</dbReference>
<dbReference type="PANTHER" id="PTHR12121:SF36">
    <property type="entry name" value="ENDONUCLEASE_EXONUCLEASE_PHOSPHATASE DOMAIN-CONTAINING PROTEIN"/>
    <property type="match status" value="1"/>
</dbReference>
<keyword evidence="3" id="KW-0378">Hydrolase</keyword>
<accession>A0A9D1SD25</accession>
<reference evidence="3" key="1">
    <citation type="submission" date="2020-10" db="EMBL/GenBank/DDBJ databases">
        <authorList>
            <person name="Gilroy R."/>
        </authorList>
    </citation>
    <scope>NUCLEOTIDE SEQUENCE</scope>
    <source>
        <strain evidence="3">CHK158-818</strain>
    </source>
</reference>
<reference evidence="3" key="2">
    <citation type="journal article" date="2021" name="PeerJ">
        <title>Extensive microbial diversity within the chicken gut microbiome revealed by metagenomics and culture.</title>
        <authorList>
            <person name="Gilroy R."/>
            <person name="Ravi A."/>
            <person name="Getino M."/>
            <person name="Pursley I."/>
            <person name="Horton D.L."/>
            <person name="Alikhan N.F."/>
            <person name="Baker D."/>
            <person name="Gharbi K."/>
            <person name="Hall N."/>
            <person name="Watson M."/>
            <person name="Adriaenssens E.M."/>
            <person name="Foster-Nyarko E."/>
            <person name="Jarju S."/>
            <person name="Secka A."/>
            <person name="Antonio M."/>
            <person name="Oren A."/>
            <person name="Chaudhuri R.R."/>
            <person name="La Ragione R."/>
            <person name="Hildebrand F."/>
            <person name="Pallen M.J."/>
        </authorList>
    </citation>
    <scope>NUCLEOTIDE SEQUENCE</scope>
    <source>
        <strain evidence="3">CHK158-818</strain>
    </source>
</reference>
<feature type="domain" description="Endonuclease/exonuclease/phosphatase" evidence="2">
    <location>
        <begin position="29"/>
        <end position="270"/>
    </location>
</feature>
<dbReference type="CDD" id="cd09083">
    <property type="entry name" value="EEP-1"/>
    <property type="match status" value="1"/>
</dbReference>
<keyword evidence="1" id="KW-0732">Signal</keyword>
<dbReference type="Proteomes" id="UP000824112">
    <property type="component" value="Unassembled WGS sequence"/>
</dbReference>
<dbReference type="SUPFAM" id="SSF56219">
    <property type="entry name" value="DNase I-like"/>
    <property type="match status" value="1"/>
</dbReference>
<evidence type="ECO:0000259" key="2">
    <source>
        <dbReference type="Pfam" id="PF03372"/>
    </source>
</evidence>
<evidence type="ECO:0000313" key="4">
    <source>
        <dbReference type="Proteomes" id="UP000824112"/>
    </source>
</evidence>
<dbReference type="GO" id="GO:0004519">
    <property type="term" value="F:endonuclease activity"/>
    <property type="evidence" value="ECO:0007669"/>
    <property type="project" value="UniProtKB-KW"/>
</dbReference>
<dbReference type="InterPro" id="IPR005135">
    <property type="entry name" value="Endo/exonuclease/phosphatase"/>
</dbReference>
<dbReference type="PANTHER" id="PTHR12121">
    <property type="entry name" value="CARBON CATABOLITE REPRESSOR PROTEIN 4"/>
    <property type="match status" value="1"/>
</dbReference>
<dbReference type="InterPro" id="IPR050410">
    <property type="entry name" value="CCR4/nocturin_mRNA_transcr"/>
</dbReference>
<sequence length="279" mass="32215">MKKLILLVAICLIPLSAIEAKKKCQMNIASFNLRMDTESDKENAWKYRKDFVCALVNFHDFDIFGTQEGFTHQLNDLTRSGEYAYVGVGRDDGKDEGEHSAILYKTSRFQVLKQGNFWFSETPEEPSYGWDAEIRRICSWAQFKDKISGKKFYFFNVHYDHIAPIARRESSKLLLQRIKEIAGDAPVFCTGDFNADETSEPIQLIYNDGLLKDSYRITATPPYGPVGTWHDYNLDTKYDRIDYIFVTDGITIHKYGALSDNLHRKLPSDHYPIMVEAEF</sequence>
<dbReference type="GO" id="GO:0000175">
    <property type="term" value="F:3'-5'-RNA exonuclease activity"/>
    <property type="evidence" value="ECO:0007669"/>
    <property type="project" value="TreeGrafter"/>
</dbReference>
<feature type="signal peptide" evidence="1">
    <location>
        <begin position="1"/>
        <end position="19"/>
    </location>
</feature>
<keyword evidence="3" id="KW-0255">Endonuclease</keyword>